<dbReference type="SUPFAM" id="SSF56281">
    <property type="entry name" value="Metallo-hydrolase/oxidoreductase"/>
    <property type="match status" value="1"/>
</dbReference>
<reference evidence="4" key="1">
    <citation type="journal article" date="2015" name="MBio">
        <title>Genome-Resolved Metagenomic Analysis Reveals Roles for Candidate Phyla and Other Microbial Community Members in Biogeochemical Transformations in Oil Reservoirs.</title>
        <authorList>
            <person name="Hu P."/>
            <person name="Tom L."/>
            <person name="Singh A."/>
            <person name="Thomas B.C."/>
            <person name="Baker B.J."/>
            <person name="Piceno Y.M."/>
            <person name="Andersen G.L."/>
            <person name="Banfield J.F."/>
        </authorList>
    </citation>
    <scope>NUCLEOTIDE SEQUENCE [LARGE SCALE GENOMIC DNA]</scope>
</reference>
<dbReference type="InterPro" id="IPR001279">
    <property type="entry name" value="Metallo-B-lactamas"/>
</dbReference>
<evidence type="ECO:0000313" key="4">
    <source>
        <dbReference type="Proteomes" id="UP000053904"/>
    </source>
</evidence>
<dbReference type="EMBL" id="LGGO01000006">
    <property type="protein sequence ID" value="KUK77783.1"/>
    <property type="molecule type" value="Genomic_DNA"/>
</dbReference>
<feature type="transmembrane region" description="Helical" evidence="1">
    <location>
        <begin position="20"/>
        <end position="39"/>
    </location>
</feature>
<dbReference type="AlphaFoldDB" id="A0A101HJ45"/>
<keyword evidence="1" id="KW-1133">Transmembrane helix</keyword>
<evidence type="ECO:0000259" key="2">
    <source>
        <dbReference type="SMART" id="SM00849"/>
    </source>
</evidence>
<comment type="caution">
    <text evidence="3">The sequence shown here is derived from an EMBL/GenBank/DDBJ whole genome shotgun (WGS) entry which is preliminary data.</text>
</comment>
<dbReference type="PANTHER" id="PTHR30619:SF1">
    <property type="entry name" value="RECOMBINATION PROTEIN 2"/>
    <property type="match status" value="1"/>
</dbReference>
<accession>A0A101HJ45</accession>
<feature type="domain" description="Metallo-beta-lactamase" evidence="2">
    <location>
        <begin position="52"/>
        <end position="247"/>
    </location>
</feature>
<gene>
    <name evidence="3" type="ORF">XD93_0101</name>
</gene>
<dbReference type="Proteomes" id="UP000053904">
    <property type="component" value="Unassembled WGS sequence"/>
</dbReference>
<keyword evidence="1" id="KW-0472">Membrane</keyword>
<keyword evidence="1" id="KW-0812">Transmembrane</keyword>
<protein>
    <submittedName>
        <fullName evidence="3">ComEC</fullName>
    </submittedName>
</protein>
<evidence type="ECO:0000256" key="1">
    <source>
        <dbReference type="SAM" id="Phobius"/>
    </source>
</evidence>
<dbReference type="InterPro" id="IPR035681">
    <property type="entry name" value="ComA-like_MBL"/>
</dbReference>
<organism evidence="3 4">
    <name type="scientific">candidate division WS6 bacterium 34_10</name>
    <dbReference type="NCBI Taxonomy" id="1641389"/>
    <lineage>
        <taxon>Bacteria</taxon>
        <taxon>Candidatus Dojkabacteria</taxon>
    </lineage>
</organism>
<dbReference type="InterPro" id="IPR052159">
    <property type="entry name" value="Competence_DNA_uptake"/>
</dbReference>
<proteinExistence type="predicted"/>
<dbReference type="InterPro" id="IPR036866">
    <property type="entry name" value="RibonucZ/Hydroxyglut_hydro"/>
</dbReference>
<dbReference type="PANTHER" id="PTHR30619">
    <property type="entry name" value="DNA INTERNALIZATION/COMPETENCE PROTEIN COMEC/REC2"/>
    <property type="match status" value="1"/>
</dbReference>
<dbReference type="SMART" id="SM00849">
    <property type="entry name" value="Lactamase_B"/>
    <property type="match status" value="1"/>
</dbReference>
<name>A0A101HJ45_9BACT</name>
<dbReference type="Gene3D" id="3.60.15.10">
    <property type="entry name" value="Ribonuclease Z/Hydroxyacylglutathione hydrolase-like"/>
    <property type="match status" value="1"/>
</dbReference>
<dbReference type="Pfam" id="PF00753">
    <property type="entry name" value="Lactamase_B"/>
    <property type="match status" value="1"/>
</dbReference>
<sequence>MSSTTIILKIVKDFVFKNIINITFLILALYSFLFGSFGGSNDPEIIFFDVGQGDSILVQEGDFQVLVDGGPDDTVIFKLAKRMPSYDKNIEIVILTHPHEDHIRGLMNVLDEYSVERVFINKIEYENKLYEDLLEDYGELIAEVTLGDKFKYGDIEGEIIYPILNKHSDKYIQDKNINNESVVVLLNIKGKRTLLMGDAEREEEYKLLQEVQLGNIYILKAGHHCSKTATSDMFLRAADPSIAICSYGEGNKFGHPHYETIEKFKSYNVQYLETAKEGDIVIKFNDL</sequence>
<dbReference type="CDD" id="cd07731">
    <property type="entry name" value="ComA-like_MBL-fold"/>
    <property type="match status" value="1"/>
</dbReference>
<evidence type="ECO:0000313" key="3">
    <source>
        <dbReference type="EMBL" id="KUK77783.1"/>
    </source>
</evidence>